<dbReference type="SUPFAM" id="SSF82199">
    <property type="entry name" value="SET domain"/>
    <property type="match status" value="1"/>
</dbReference>
<dbReference type="Pfam" id="PF00856">
    <property type="entry name" value="SET"/>
    <property type="match status" value="1"/>
</dbReference>
<dbReference type="InterPro" id="IPR053185">
    <property type="entry name" value="SET_domain_protein"/>
</dbReference>
<sequence length="271" mass="30876">MFAKTAIKAGIRILDDELLFSISDSTVDEGIEARITVSLEALPSEQQQEFQTLHCPDHPTWIPLVSRYLANCFELGSGASGIFLKASRINHSCRPNAFFSWNLLLHRMTIHAIVDIPAGEEVTVSYVFPFFALAHRRDVFRKHYGFECDCPVCCLELASAQRSDQRRHRIETINLAIQECDDAPSNNDEDELEMVLEFIELAKDDHLDGQFLAHMYSRARECYEDRGSKELALKYAEMEVETNMRLLGEDNEVTKESARDLEELKAVVALM</sequence>
<dbReference type="PROSITE" id="PS50280">
    <property type="entry name" value="SET"/>
    <property type="match status" value="1"/>
</dbReference>
<dbReference type="PANTHER" id="PTHR47332:SF2">
    <property type="entry name" value="SET-6"/>
    <property type="match status" value="1"/>
</dbReference>
<dbReference type="InterPro" id="IPR001214">
    <property type="entry name" value="SET_dom"/>
</dbReference>
<evidence type="ECO:0000313" key="2">
    <source>
        <dbReference type="EMBL" id="CAF9933562.1"/>
    </source>
</evidence>
<evidence type="ECO:0000259" key="1">
    <source>
        <dbReference type="PROSITE" id="PS50280"/>
    </source>
</evidence>
<feature type="domain" description="SET" evidence="1">
    <location>
        <begin position="1"/>
        <end position="127"/>
    </location>
</feature>
<gene>
    <name evidence="2" type="ORF">IMSHALPRED_009393</name>
</gene>
<name>A0A8H3IML3_9LECA</name>
<dbReference type="EMBL" id="CAJPDT010000071">
    <property type="protein sequence ID" value="CAF9933562.1"/>
    <property type="molecule type" value="Genomic_DNA"/>
</dbReference>
<dbReference type="InterPro" id="IPR011990">
    <property type="entry name" value="TPR-like_helical_dom_sf"/>
</dbReference>
<accession>A0A8H3IML3</accession>
<dbReference type="InterPro" id="IPR046341">
    <property type="entry name" value="SET_dom_sf"/>
</dbReference>
<dbReference type="Gene3D" id="2.170.270.10">
    <property type="entry name" value="SET domain"/>
    <property type="match status" value="1"/>
</dbReference>
<dbReference type="CDD" id="cd20071">
    <property type="entry name" value="SET_SMYD"/>
    <property type="match status" value="1"/>
</dbReference>
<reference evidence="2" key="1">
    <citation type="submission" date="2021-03" db="EMBL/GenBank/DDBJ databases">
        <authorList>
            <person name="Tagirdzhanova G."/>
        </authorList>
    </citation>
    <scope>NUCLEOTIDE SEQUENCE</scope>
</reference>
<proteinExistence type="predicted"/>
<organism evidence="2 3">
    <name type="scientific">Imshaugia aleurites</name>
    <dbReference type="NCBI Taxonomy" id="172621"/>
    <lineage>
        <taxon>Eukaryota</taxon>
        <taxon>Fungi</taxon>
        <taxon>Dikarya</taxon>
        <taxon>Ascomycota</taxon>
        <taxon>Pezizomycotina</taxon>
        <taxon>Lecanoromycetes</taxon>
        <taxon>OSLEUM clade</taxon>
        <taxon>Lecanoromycetidae</taxon>
        <taxon>Lecanorales</taxon>
        <taxon>Lecanorineae</taxon>
        <taxon>Parmeliaceae</taxon>
        <taxon>Imshaugia</taxon>
    </lineage>
</organism>
<comment type="caution">
    <text evidence="2">The sequence shown here is derived from an EMBL/GenBank/DDBJ whole genome shotgun (WGS) entry which is preliminary data.</text>
</comment>
<dbReference type="OrthoDB" id="265717at2759"/>
<dbReference type="Proteomes" id="UP000664534">
    <property type="component" value="Unassembled WGS sequence"/>
</dbReference>
<protein>
    <recommendedName>
        <fullName evidence="1">SET domain-containing protein</fullName>
    </recommendedName>
</protein>
<dbReference type="AlphaFoldDB" id="A0A8H3IML3"/>
<dbReference type="PANTHER" id="PTHR47332">
    <property type="entry name" value="SET DOMAIN-CONTAINING PROTEIN 5"/>
    <property type="match status" value="1"/>
</dbReference>
<keyword evidence="3" id="KW-1185">Reference proteome</keyword>
<evidence type="ECO:0000313" key="3">
    <source>
        <dbReference type="Proteomes" id="UP000664534"/>
    </source>
</evidence>
<dbReference type="Gene3D" id="1.25.40.10">
    <property type="entry name" value="Tetratricopeptide repeat domain"/>
    <property type="match status" value="1"/>
</dbReference>